<dbReference type="EMBL" id="PDCK01000041">
    <property type="protein sequence ID" value="PRQ45506.1"/>
    <property type="molecule type" value="Genomic_DNA"/>
</dbReference>
<evidence type="ECO:0000256" key="3">
    <source>
        <dbReference type="ARBA" id="ARBA00012780"/>
    </source>
</evidence>
<reference evidence="10 11" key="1">
    <citation type="journal article" date="2018" name="Nat. Genet.">
        <title>The Rosa genome provides new insights in the design of modern roses.</title>
        <authorList>
            <person name="Bendahmane M."/>
        </authorList>
    </citation>
    <scope>NUCLEOTIDE SEQUENCE [LARGE SCALE GENOMIC DNA]</scope>
    <source>
        <strain evidence="11">cv. Old Blush</strain>
    </source>
</reference>
<dbReference type="AlphaFoldDB" id="A0A2P6RGF6"/>
<organism evidence="10 11">
    <name type="scientific">Rosa chinensis</name>
    <name type="common">China rose</name>
    <dbReference type="NCBI Taxonomy" id="74649"/>
    <lineage>
        <taxon>Eukaryota</taxon>
        <taxon>Viridiplantae</taxon>
        <taxon>Streptophyta</taxon>
        <taxon>Embryophyta</taxon>
        <taxon>Tracheophyta</taxon>
        <taxon>Spermatophyta</taxon>
        <taxon>Magnoliopsida</taxon>
        <taxon>eudicotyledons</taxon>
        <taxon>Gunneridae</taxon>
        <taxon>Pentapetalae</taxon>
        <taxon>rosids</taxon>
        <taxon>fabids</taxon>
        <taxon>Rosales</taxon>
        <taxon>Rosaceae</taxon>
        <taxon>Rosoideae</taxon>
        <taxon>Rosoideae incertae sedis</taxon>
        <taxon>Rosa</taxon>
    </lineage>
</organism>
<dbReference type="Pfam" id="PF17652">
    <property type="entry name" value="Glyco_hydro81C"/>
    <property type="match status" value="1"/>
</dbReference>
<dbReference type="Gramene" id="PRQ45506">
    <property type="protein sequence ID" value="PRQ45506"/>
    <property type="gene ID" value="RchiOBHm_Chr3g0492171"/>
</dbReference>
<evidence type="ECO:0000256" key="4">
    <source>
        <dbReference type="ARBA" id="ARBA00022801"/>
    </source>
</evidence>
<proteinExistence type="inferred from homology"/>
<dbReference type="PANTHER" id="PTHR31983">
    <property type="entry name" value="ENDO-1,3(4)-BETA-GLUCANASE 1"/>
    <property type="match status" value="1"/>
</dbReference>
<evidence type="ECO:0000256" key="6">
    <source>
        <dbReference type="ARBA" id="ARBA00023295"/>
    </source>
</evidence>
<dbReference type="GO" id="GO:0052861">
    <property type="term" value="F:endo-1,3(4)-beta-glucanase activity"/>
    <property type="evidence" value="ECO:0007669"/>
    <property type="project" value="InterPro"/>
</dbReference>
<keyword evidence="8" id="KW-0624">Polysaccharide degradation</keyword>
<evidence type="ECO:0000256" key="8">
    <source>
        <dbReference type="ARBA" id="ARBA00023326"/>
    </source>
</evidence>
<keyword evidence="4 10" id="KW-0378">Hydrolase</keyword>
<dbReference type="InterPro" id="IPR005200">
    <property type="entry name" value="Endo-beta-glucanase"/>
</dbReference>
<gene>
    <name evidence="10" type="ORF">RchiOBHm_Chr3g0492171</name>
</gene>
<accession>A0A2P6RGF6</accession>
<comment type="catalytic activity">
    <reaction evidence="1">
        <text>Hydrolysis of (1-&gt;3)-beta-D-glucosidic linkages in (1-&gt;3)-beta-D-glucans.</text>
        <dbReference type="EC" id="3.2.1.39"/>
    </reaction>
</comment>
<evidence type="ECO:0000256" key="7">
    <source>
        <dbReference type="ARBA" id="ARBA00023316"/>
    </source>
</evidence>
<dbReference type="InterPro" id="IPR040720">
    <property type="entry name" value="GH81_C"/>
</dbReference>
<evidence type="ECO:0000313" key="11">
    <source>
        <dbReference type="Proteomes" id="UP000238479"/>
    </source>
</evidence>
<keyword evidence="6 10" id="KW-0326">Glycosidase</keyword>
<comment type="caution">
    <text evidence="10">The sequence shown here is derived from an EMBL/GenBank/DDBJ whole genome shotgun (WGS) entry which is preliminary data.</text>
</comment>
<protein>
    <recommendedName>
        <fullName evidence="3">glucan endo-1,3-beta-D-glucosidase</fullName>
        <ecNumber evidence="3">3.2.1.39</ecNumber>
    </recommendedName>
</protein>
<sequence length="207" mass="23215">MKYKPQAYSFAADFMNLIREEVRNQESTSEVVNANYSAALLGLAYGDTDLVATGSMLAALEIQAAQMWCHVREGDNIYAPDYTKESRVVGVLLWANKRNSNLWFAPAQRRECLLGIQLLPIVPITEELFSDVGYVRELVKWTEPALIREGVGEGWKGFVYSLQGIYDKNGALNGHDDGNSLMNLLWWIDSRGEERDGCQVGEKICSV</sequence>
<dbReference type="GO" id="GO:0000272">
    <property type="term" value="P:polysaccharide catabolic process"/>
    <property type="evidence" value="ECO:0007669"/>
    <property type="project" value="UniProtKB-KW"/>
</dbReference>
<evidence type="ECO:0000313" key="10">
    <source>
        <dbReference type="EMBL" id="PRQ45506.1"/>
    </source>
</evidence>
<dbReference type="GO" id="GO:0071555">
    <property type="term" value="P:cell wall organization"/>
    <property type="evidence" value="ECO:0007669"/>
    <property type="project" value="UniProtKB-KW"/>
</dbReference>
<keyword evidence="11" id="KW-1185">Reference proteome</keyword>
<evidence type="ECO:0000256" key="5">
    <source>
        <dbReference type="ARBA" id="ARBA00023277"/>
    </source>
</evidence>
<dbReference type="PROSITE" id="PS52008">
    <property type="entry name" value="GH81"/>
    <property type="match status" value="1"/>
</dbReference>
<evidence type="ECO:0000256" key="2">
    <source>
        <dbReference type="ARBA" id="ARBA00010730"/>
    </source>
</evidence>
<name>A0A2P6RGF6_ROSCH</name>
<keyword evidence="5" id="KW-0119">Carbohydrate metabolism</keyword>
<evidence type="ECO:0000256" key="1">
    <source>
        <dbReference type="ARBA" id="ARBA00000382"/>
    </source>
</evidence>
<dbReference type="Proteomes" id="UP000238479">
    <property type="component" value="Chromosome 3"/>
</dbReference>
<dbReference type="PANTHER" id="PTHR31983:SF0">
    <property type="entry name" value="GLUCAN ENDO-1,3-BETA-D-GLUCOSIDASE 2"/>
    <property type="match status" value="1"/>
</dbReference>
<dbReference type="EC" id="3.2.1.39" evidence="3"/>
<dbReference type="OMA" id="CVNTHAI"/>
<comment type="similarity">
    <text evidence="2">Belongs to the glycosyl hydrolase 81 family.</text>
</comment>
<keyword evidence="7" id="KW-0961">Cell wall biogenesis/degradation</keyword>
<evidence type="ECO:0000259" key="9">
    <source>
        <dbReference type="Pfam" id="PF17652"/>
    </source>
</evidence>
<dbReference type="GO" id="GO:0042973">
    <property type="term" value="F:glucan endo-1,3-beta-D-glucosidase activity"/>
    <property type="evidence" value="ECO:0007669"/>
    <property type="project" value="UniProtKB-EC"/>
</dbReference>
<feature type="domain" description="Glycosyl hydrolase family 81 C-terminal" evidence="9">
    <location>
        <begin position="20"/>
        <end position="174"/>
    </location>
</feature>